<evidence type="ECO:0000313" key="3">
    <source>
        <dbReference type="Proteomes" id="UP001589589"/>
    </source>
</evidence>
<sequence length="930" mass="104807">MFCKYYKILFFLTVLGSSINTWAQNNSFSIEFTNQKIETNSKGVIDAYVKIVNTSSHSIEGLFDTHSSHEDLYLSLRKPKNITLPAHDSIFIPIKAIVSATAKAGNRSTIEAVFTIVGTQETKSVFLPVFISERKLVKVMLLETNLIYERVGDSLSIPIRVSNEGNTAQKITILARYPDFITRNAIENTDINVPAFTDTILVLKKLVNKTVLNQEDITINITALYNNGDIINNGTVRASSIRQDRRYASPYNPDYNLSFNQTNQVTASVQHNSDNTNAYYIYANAQAEINQGVLQANVDVNWWENSDQVFLRNTWLSYKEKSYGATIGNISKFFDLNLIGRGAEGFYKPNEKNTIEAGAIDKTYNLIDDSSLSFGKAAWAMFTHNNGWMQKNGYENTIIYDDDTYSGTKNYLASSRFSLYTSENFNLRAGGAISNLASQFETDNKIGGAGEIQFNGKLKNLFYSSSNYLSTGYFSGMRKGVINLNERVNLPMGKFNLWGVYNYLSAKPESYANQFTSTHFSTARYDIGASRRFSSLIVSLSPYYYTENRKEQLFSSTNPKEYSMKAARMTLGLTYYNTPTNQNVSLSIEGGQFTANTMAKNEFHYKANFIYSWKILNLLAFYQYNNFYLGEIIANSQLGIEKTYTNLTISPTLQQKFLNDKLTVNLGMVYSKNSIISESFQINGRLDYDITKDFSIFAYNYYSDFSTSINTLNTIQIGLTKRFNPIKIDKTKSELEVYVYYETGDKDKTTSKNSPATNQLVIIDGKAFRTDSKGILKYRSLPAGTYTIKPVNTNEWYANAVKTTINTDTKIAIGLNKTASIKGSLSYIATDKSFDITKKKGGLPIIAIDDNGSVFTTKTDENGNFVLYVPKGLYTVSLEKGSISDYVEVENNNMLINATPETIKEVNFTLTIKEKRVETRKFSSNGFKKQ</sequence>
<proteinExistence type="predicted"/>
<feature type="chain" id="PRO_5045887062" description="Carboxypeptidase regulatory-like domain-containing protein" evidence="1">
    <location>
        <begin position="24"/>
        <end position="930"/>
    </location>
</feature>
<keyword evidence="1" id="KW-0732">Signal</keyword>
<comment type="caution">
    <text evidence="2">The sequence shown here is derived from an EMBL/GenBank/DDBJ whole genome shotgun (WGS) entry which is preliminary data.</text>
</comment>
<evidence type="ECO:0000256" key="1">
    <source>
        <dbReference type="SAM" id="SignalP"/>
    </source>
</evidence>
<dbReference type="Proteomes" id="UP001589589">
    <property type="component" value="Unassembled WGS sequence"/>
</dbReference>
<dbReference type="EMBL" id="JBHMEX010000069">
    <property type="protein sequence ID" value="MFB9066441.1"/>
    <property type="molecule type" value="Genomic_DNA"/>
</dbReference>
<protein>
    <recommendedName>
        <fullName evidence="4">Carboxypeptidase regulatory-like domain-containing protein</fullName>
    </recommendedName>
</protein>
<feature type="signal peptide" evidence="1">
    <location>
        <begin position="1"/>
        <end position="23"/>
    </location>
</feature>
<organism evidence="2 3">
    <name type="scientific">Flavobacterium branchiarum</name>
    <dbReference type="NCBI Taxonomy" id="1114870"/>
    <lineage>
        <taxon>Bacteria</taxon>
        <taxon>Pseudomonadati</taxon>
        <taxon>Bacteroidota</taxon>
        <taxon>Flavobacteriia</taxon>
        <taxon>Flavobacteriales</taxon>
        <taxon>Flavobacteriaceae</taxon>
        <taxon>Flavobacterium</taxon>
    </lineage>
</organism>
<reference evidence="2 3" key="1">
    <citation type="submission" date="2024-09" db="EMBL/GenBank/DDBJ databases">
        <authorList>
            <person name="Sun Q."/>
            <person name="Mori K."/>
        </authorList>
    </citation>
    <scope>NUCLEOTIDE SEQUENCE [LARGE SCALE GENOMIC DNA]</scope>
    <source>
        <strain evidence="2 3">CECT 7908</strain>
    </source>
</reference>
<gene>
    <name evidence="2" type="ORF">ACFFUQ_20675</name>
</gene>
<accession>A0ABV5FTI4</accession>
<evidence type="ECO:0000313" key="2">
    <source>
        <dbReference type="EMBL" id="MFB9066441.1"/>
    </source>
</evidence>
<dbReference type="RefSeq" id="WP_290264722.1">
    <property type="nucleotide sequence ID" value="NZ_JAUFQQ010000003.1"/>
</dbReference>
<evidence type="ECO:0008006" key="4">
    <source>
        <dbReference type="Google" id="ProtNLM"/>
    </source>
</evidence>
<keyword evidence="3" id="KW-1185">Reference proteome</keyword>
<name>A0ABV5FTI4_9FLAO</name>